<protein>
    <submittedName>
        <fullName evidence="2">Alpha/beta fold hydrolase</fullName>
    </submittedName>
</protein>
<dbReference type="PANTHER" id="PTHR43798">
    <property type="entry name" value="MONOACYLGLYCEROL LIPASE"/>
    <property type="match status" value="1"/>
</dbReference>
<name>A0A931MX93_9HYPH</name>
<comment type="caution">
    <text evidence="2">The sequence shown here is derived from an EMBL/GenBank/DDBJ whole genome shotgun (WGS) entry which is preliminary data.</text>
</comment>
<reference evidence="2" key="1">
    <citation type="submission" date="2020-12" db="EMBL/GenBank/DDBJ databases">
        <title>Methylobrevis albus sp. nov., isolated from fresh water lack sediment.</title>
        <authorList>
            <person name="Zou Q."/>
        </authorList>
    </citation>
    <scope>NUCLEOTIDE SEQUENCE</scope>
    <source>
        <strain evidence="2">L22</strain>
    </source>
</reference>
<evidence type="ECO:0000313" key="3">
    <source>
        <dbReference type="Proteomes" id="UP000631694"/>
    </source>
</evidence>
<dbReference type="Gene3D" id="3.40.50.1820">
    <property type="entry name" value="alpha/beta hydrolase"/>
    <property type="match status" value="1"/>
</dbReference>
<dbReference type="InterPro" id="IPR000073">
    <property type="entry name" value="AB_hydrolase_1"/>
</dbReference>
<evidence type="ECO:0000259" key="1">
    <source>
        <dbReference type="Pfam" id="PF00561"/>
    </source>
</evidence>
<keyword evidence="3" id="KW-1185">Reference proteome</keyword>
<evidence type="ECO:0000313" key="2">
    <source>
        <dbReference type="EMBL" id="MBH0238658.1"/>
    </source>
</evidence>
<dbReference type="PANTHER" id="PTHR43798:SF29">
    <property type="entry name" value="AB HYDROLASE-1 DOMAIN-CONTAINING PROTEIN"/>
    <property type="match status" value="1"/>
</dbReference>
<gene>
    <name evidence="2" type="ORF">I5731_12550</name>
</gene>
<accession>A0A931MX93</accession>
<proteinExistence type="predicted"/>
<dbReference type="RefSeq" id="WP_197311749.1">
    <property type="nucleotide sequence ID" value="NZ_JADZLT010000051.1"/>
</dbReference>
<dbReference type="AlphaFoldDB" id="A0A931MX93"/>
<keyword evidence="2" id="KW-0378">Hydrolase</keyword>
<sequence>MTSTTTTVRSGDADLFVRIDGDAGLPAIILGNSLAADHRMWDDQIPMLTRSRRVVRYDTRGHGQSTAPEGPYSFPMLVADMIAVLDALDIDRADVMGLSLGGMTALGVGLEHPGRVGRLICADARADNPPPFVAFWDQRIAAIREGGIEAILAGTLDRWFTVTEREKRPDLAERSSAMILATSPDGYIACAEALKGLDYLRRLPQMQPETLFIVGSEDMGAPPDAMRAMAAATPGSRFVVLPGSAHIANMEDPAGFDAAIAEFLDAGRAAAE</sequence>
<dbReference type="EMBL" id="JADZLT010000051">
    <property type="protein sequence ID" value="MBH0238658.1"/>
    <property type="molecule type" value="Genomic_DNA"/>
</dbReference>
<dbReference type="SUPFAM" id="SSF53474">
    <property type="entry name" value="alpha/beta-Hydrolases"/>
    <property type="match status" value="1"/>
</dbReference>
<organism evidence="2 3">
    <name type="scientific">Methylobrevis albus</name>
    <dbReference type="NCBI Taxonomy" id="2793297"/>
    <lineage>
        <taxon>Bacteria</taxon>
        <taxon>Pseudomonadati</taxon>
        <taxon>Pseudomonadota</taxon>
        <taxon>Alphaproteobacteria</taxon>
        <taxon>Hyphomicrobiales</taxon>
        <taxon>Pleomorphomonadaceae</taxon>
        <taxon>Methylobrevis</taxon>
    </lineage>
</organism>
<dbReference type="Pfam" id="PF00561">
    <property type="entry name" value="Abhydrolase_1"/>
    <property type="match status" value="1"/>
</dbReference>
<dbReference type="InterPro" id="IPR029058">
    <property type="entry name" value="AB_hydrolase_fold"/>
</dbReference>
<dbReference type="GO" id="GO:0016787">
    <property type="term" value="F:hydrolase activity"/>
    <property type="evidence" value="ECO:0007669"/>
    <property type="project" value="UniProtKB-KW"/>
</dbReference>
<feature type="domain" description="AB hydrolase-1" evidence="1">
    <location>
        <begin position="26"/>
        <end position="253"/>
    </location>
</feature>
<dbReference type="InterPro" id="IPR050266">
    <property type="entry name" value="AB_hydrolase_sf"/>
</dbReference>
<dbReference type="Proteomes" id="UP000631694">
    <property type="component" value="Unassembled WGS sequence"/>
</dbReference>
<dbReference type="PRINTS" id="PR00111">
    <property type="entry name" value="ABHYDROLASE"/>
</dbReference>